<dbReference type="InterPro" id="IPR003585">
    <property type="entry name" value="Neurexin-like"/>
</dbReference>
<evidence type="ECO:0000256" key="1">
    <source>
        <dbReference type="ARBA" id="ARBA00004479"/>
    </source>
</evidence>
<evidence type="ECO:0000313" key="14">
    <source>
        <dbReference type="Proteomes" id="UP001190640"/>
    </source>
</evidence>
<sequence length="439" mass="48424">MARRSPSPGPGPRRPPPPARPPLALLLLAAAAAALLPTGDGQNLFTEDVTVVEGDVATISCRVKNNDDSVIQLLNPNRQTIYFRDFRPLKDSRFQLVNFSNSELRVSLTNVSISDEGRYFCQLYTDPPQEIFMTITVLVPPRNLVIDIQKDTAVEGEEIELNCTAMASRPATTIKWFKGSKELKGKSEVEQWSDMYTVTSQISLTVRREDDGVPVVCEVDHPAVKDLQTKRYLDVMYKPQIRVSQLLPASGLTREGDLLDLLCQVEGKPEPTDTTWFRVDEEMPPHVIVSGSNLHISSLNKSDNGTYRCEASNEVGKAFVDYMLYVYDTTATTEPAVHGFTQLPNSAEELDYGDLSDSRAGEESAITAVDHAVIGGVVAVVVFAMLCLLIILGRYFARHKGTYFTHEAKGADDAADADTAIINAEGGQNNSEEKKEYFI</sequence>
<dbReference type="Proteomes" id="UP001190640">
    <property type="component" value="Chromosome 14"/>
</dbReference>
<dbReference type="AlphaFoldDB" id="A0AA97KDH4"/>
<comment type="subcellular location">
    <subcellularLocation>
        <location evidence="1">Membrane</location>
        <topology evidence="1">Single-pass type I membrane protein</topology>
    </subcellularLocation>
</comment>
<evidence type="ECO:0000256" key="6">
    <source>
        <dbReference type="ARBA" id="ARBA00022989"/>
    </source>
</evidence>
<evidence type="ECO:0000256" key="11">
    <source>
        <dbReference type="SAM" id="Phobius"/>
    </source>
</evidence>
<dbReference type="CDD" id="cd00096">
    <property type="entry name" value="Ig"/>
    <property type="match status" value="1"/>
</dbReference>
<dbReference type="GO" id="GO:0008037">
    <property type="term" value="P:cell recognition"/>
    <property type="evidence" value="ECO:0007669"/>
    <property type="project" value="TreeGrafter"/>
</dbReference>
<dbReference type="Pfam" id="PF13927">
    <property type="entry name" value="Ig_3"/>
    <property type="match status" value="1"/>
</dbReference>
<dbReference type="GO" id="GO:0043005">
    <property type="term" value="C:neuron projection"/>
    <property type="evidence" value="ECO:0007669"/>
    <property type="project" value="TreeGrafter"/>
</dbReference>
<evidence type="ECO:0000313" key="15">
    <source>
        <dbReference type="RefSeq" id="XP_054853469.1"/>
    </source>
</evidence>
<evidence type="ECO:0000259" key="13">
    <source>
        <dbReference type="PROSITE" id="PS50835"/>
    </source>
</evidence>
<dbReference type="Gene3D" id="2.60.40.10">
    <property type="entry name" value="Immunoglobulins"/>
    <property type="match status" value="3"/>
</dbReference>
<dbReference type="InterPro" id="IPR013162">
    <property type="entry name" value="CD80_C2-set"/>
</dbReference>
<dbReference type="SMART" id="SM00409">
    <property type="entry name" value="IG"/>
    <property type="match status" value="3"/>
</dbReference>
<dbReference type="InterPro" id="IPR036179">
    <property type="entry name" value="Ig-like_dom_sf"/>
</dbReference>
<organism evidence="14 15">
    <name type="scientific">Eublepharis macularius</name>
    <name type="common">Leopard gecko</name>
    <name type="synonym">Cyrtodactylus macularius</name>
    <dbReference type="NCBI Taxonomy" id="481883"/>
    <lineage>
        <taxon>Eukaryota</taxon>
        <taxon>Metazoa</taxon>
        <taxon>Chordata</taxon>
        <taxon>Craniata</taxon>
        <taxon>Vertebrata</taxon>
        <taxon>Euteleostomi</taxon>
        <taxon>Lepidosauria</taxon>
        <taxon>Squamata</taxon>
        <taxon>Bifurcata</taxon>
        <taxon>Gekkota</taxon>
        <taxon>Eublepharidae</taxon>
        <taxon>Eublepharinae</taxon>
        <taxon>Eublepharis</taxon>
    </lineage>
</organism>
<keyword evidence="5" id="KW-0677">Repeat</keyword>
<dbReference type="RefSeq" id="XP_054853469.1">
    <property type="nucleotide sequence ID" value="XM_054997494.1"/>
</dbReference>
<dbReference type="InterPro" id="IPR013783">
    <property type="entry name" value="Ig-like_fold"/>
</dbReference>
<evidence type="ECO:0000256" key="7">
    <source>
        <dbReference type="ARBA" id="ARBA00023136"/>
    </source>
</evidence>
<dbReference type="FunFam" id="2.60.40.10:FF:000013">
    <property type="entry name" value="cell adhesion molecule 1 isoform X1"/>
    <property type="match status" value="1"/>
</dbReference>
<dbReference type="GO" id="GO:0005102">
    <property type="term" value="F:signaling receptor binding"/>
    <property type="evidence" value="ECO:0007669"/>
    <property type="project" value="TreeGrafter"/>
</dbReference>
<reference evidence="15" key="1">
    <citation type="submission" date="2025-08" db="UniProtKB">
        <authorList>
            <consortium name="RefSeq"/>
        </authorList>
    </citation>
    <scope>IDENTIFICATION</scope>
    <source>
        <tissue evidence="15">Blood</tissue>
    </source>
</reference>
<feature type="transmembrane region" description="Helical" evidence="11">
    <location>
        <begin position="372"/>
        <end position="392"/>
    </location>
</feature>
<evidence type="ECO:0000256" key="2">
    <source>
        <dbReference type="ARBA" id="ARBA00007810"/>
    </source>
</evidence>
<keyword evidence="8" id="KW-1015">Disulfide bond</keyword>
<proteinExistence type="inferred from homology"/>
<evidence type="ECO:0000256" key="9">
    <source>
        <dbReference type="ARBA" id="ARBA00023319"/>
    </source>
</evidence>
<comment type="similarity">
    <text evidence="2">Belongs to the nectin family.</text>
</comment>
<evidence type="ECO:0000256" key="5">
    <source>
        <dbReference type="ARBA" id="ARBA00022737"/>
    </source>
</evidence>
<dbReference type="Pfam" id="PF07686">
    <property type="entry name" value="V-set"/>
    <property type="match status" value="1"/>
</dbReference>
<dbReference type="CDD" id="cd05883">
    <property type="entry name" value="IgI_2_Necl-2"/>
    <property type="match status" value="1"/>
</dbReference>
<dbReference type="SMART" id="SM00408">
    <property type="entry name" value="IGc2"/>
    <property type="match status" value="3"/>
</dbReference>
<keyword evidence="4 12" id="KW-0732">Signal</keyword>
<dbReference type="GO" id="GO:0007156">
    <property type="term" value="P:homophilic cell adhesion via plasma membrane adhesion molecules"/>
    <property type="evidence" value="ECO:0007669"/>
    <property type="project" value="TreeGrafter"/>
</dbReference>
<feature type="chain" id="PRO_5041642771" evidence="12">
    <location>
        <begin position="42"/>
        <end position="439"/>
    </location>
</feature>
<dbReference type="InterPro" id="IPR013106">
    <property type="entry name" value="Ig_V-set"/>
</dbReference>
<feature type="domain" description="Ig-like" evidence="13">
    <location>
        <begin position="21"/>
        <end position="136"/>
    </location>
</feature>
<dbReference type="InterPro" id="IPR003598">
    <property type="entry name" value="Ig_sub2"/>
</dbReference>
<keyword evidence="9" id="KW-0393">Immunoglobulin domain</keyword>
<feature type="compositionally biased region" description="Pro residues" evidence="10">
    <location>
        <begin position="7"/>
        <end position="20"/>
    </location>
</feature>
<dbReference type="SUPFAM" id="SSF48726">
    <property type="entry name" value="Immunoglobulin"/>
    <property type="match status" value="3"/>
</dbReference>
<feature type="signal peptide" evidence="12">
    <location>
        <begin position="1"/>
        <end position="41"/>
    </location>
</feature>
<dbReference type="GO" id="GO:0051606">
    <property type="term" value="P:detection of stimulus"/>
    <property type="evidence" value="ECO:0007669"/>
    <property type="project" value="TreeGrafter"/>
</dbReference>
<dbReference type="InterPro" id="IPR007110">
    <property type="entry name" value="Ig-like_dom"/>
</dbReference>
<evidence type="ECO:0000256" key="4">
    <source>
        <dbReference type="ARBA" id="ARBA00022729"/>
    </source>
</evidence>
<feature type="domain" description="Ig-like" evidence="13">
    <location>
        <begin position="141"/>
        <end position="234"/>
    </location>
</feature>
<dbReference type="PANTHER" id="PTHR45889:SF2">
    <property type="entry name" value="CELL ADHESION MOLECULE 1"/>
    <property type="match status" value="1"/>
</dbReference>
<dbReference type="FunFam" id="2.60.40.10:FF:000184">
    <property type="entry name" value="cell adhesion molecule 1 isoform X2"/>
    <property type="match status" value="1"/>
</dbReference>
<keyword evidence="6 11" id="KW-1133">Transmembrane helix</keyword>
<protein>
    <submittedName>
        <fullName evidence="15">Cell adhesion molecule 1 isoform X8</fullName>
    </submittedName>
</protein>
<keyword evidence="14" id="KW-1185">Reference proteome</keyword>
<dbReference type="CTD" id="23705"/>
<evidence type="ECO:0000256" key="3">
    <source>
        <dbReference type="ARBA" id="ARBA00022692"/>
    </source>
</evidence>
<dbReference type="PANTHER" id="PTHR45889">
    <property type="entry name" value="IG-LIKE DOMAIN-CONTAINING PROTEIN"/>
    <property type="match status" value="1"/>
</dbReference>
<dbReference type="PROSITE" id="PS50835">
    <property type="entry name" value="IG_LIKE"/>
    <property type="match status" value="3"/>
</dbReference>
<dbReference type="SMART" id="SM00294">
    <property type="entry name" value="4.1m"/>
    <property type="match status" value="1"/>
</dbReference>
<dbReference type="GO" id="GO:0005886">
    <property type="term" value="C:plasma membrane"/>
    <property type="evidence" value="ECO:0007669"/>
    <property type="project" value="TreeGrafter"/>
</dbReference>
<feature type="region of interest" description="Disordered" evidence="10">
    <location>
        <begin position="1"/>
        <end position="20"/>
    </location>
</feature>
<evidence type="ECO:0000256" key="12">
    <source>
        <dbReference type="SAM" id="SignalP"/>
    </source>
</evidence>
<dbReference type="GeneID" id="129342040"/>
<dbReference type="InterPro" id="IPR003599">
    <property type="entry name" value="Ig_sub"/>
</dbReference>
<dbReference type="Pfam" id="PF08205">
    <property type="entry name" value="C2-set_2"/>
    <property type="match status" value="1"/>
</dbReference>
<dbReference type="CDD" id="cd05881">
    <property type="entry name" value="IgV_1_Necl-2"/>
    <property type="match status" value="1"/>
</dbReference>
<gene>
    <name evidence="15" type="primary">CADM1</name>
</gene>
<evidence type="ECO:0000256" key="10">
    <source>
        <dbReference type="SAM" id="MobiDB-lite"/>
    </source>
</evidence>
<keyword evidence="3 11" id="KW-0812">Transmembrane</keyword>
<feature type="domain" description="Ig-like" evidence="13">
    <location>
        <begin position="239"/>
        <end position="320"/>
    </location>
</feature>
<name>A0AA97KDH4_EUBMA</name>
<accession>A0AA97KDH4</accession>
<keyword evidence="7 11" id="KW-0472">Membrane</keyword>
<evidence type="ECO:0000256" key="8">
    <source>
        <dbReference type="ARBA" id="ARBA00023157"/>
    </source>
</evidence>
<dbReference type="GO" id="GO:0042271">
    <property type="term" value="P:susceptibility to natural killer cell mediated cytotoxicity"/>
    <property type="evidence" value="ECO:0007669"/>
    <property type="project" value="TreeGrafter"/>
</dbReference>
<dbReference type="GO" id="GO:0045202">
    <property type="term" value="C:synapse"/>
    <property type="evidence" value="ECO:0007669"/>
    <property type="project" value="TreeGrafter"/>
</dbReference>